<dbReference type="SUPFAM" id="SSF63829">
    <property type="entry name" value="Calcium-dependent phosphotriesterase"/>
    <property type="match status" value="1"/>
</dbReference>
<reference evidence="1 2" key="2">
    <citation type="submission" date="2006-07" db="EMBL/GenBank/DDBJ databases">
        <title>Sequencing of the draft genome and assembly of Chlorobium ferroxidans DSM 13031.</title>
        <authorList>
            <consortium name="US DOE Joint Genome Institute (JGI-PGF)"/>
            <person name="Copeland A."/>
            <person name="Lucas S."/>
            <person name="Lapidus A."/>
            <person name="Barry K."/>
            <person name="Glavina del Rio T."/>
            <person name="Dalin E."/>
            <person name="Tice H."/>
            <person name="Bruce D."/>
            <person name="Pitluck S."/>
            <person name="Richardson P."/>
        </authorList>
    </citation>
    <scope>NUCLEOTIDE SEQUENCE [LARGE SCALE GENOMIC DNA]</scope>
    <source>
        <strain evidence="1 2">DSM 13031</strain>
    </source>
</reference>
<sequence>MNQLAFYQTGFNINGIAAGTNNDLYLASGNKLYRYGTNGVQLKVMTFPDPGIVYNDVAVICGRLLATYSGSQKGFTIRDLVTLDQYSFVQTPFVIGGIVGGSNNDVYISGANKLYNYTLAGQQIQSFTWPQANLVYGDMTR</sequence>
<dbReference type="RefSeq" id="WP_006367205.1">
    <property type="nucleotide sequence ID" value="NZ_AASE01000028.1"/>
</dbReference>
<dbReference type="AlphaFoldDB" id="Q0YPG6"/>
<dbReference type="Proteomes" id="UP000004162">
    <property type="component" value="Unassembled WGS sequence"/>
</dbReference>
<keyword evidence="2" id="KW-1185">Reference proteome</keyword>
<evidence type="ECO:0000313" key="2">
    <source>
        <dbReference type="Proteomes" id="UP000004162"/>
    </source>
</evidence>
<evidence type="ECO:0000313" key="1">
    <source>
        <dbReference type="EMBL" id="EAT58167.1"/>
    </source>
</evidence>
<accession>Q0YPG6</accession>
<proteinExistence type="predicted"/>
<protein>
    <submittedName>
        <fullName evidence="1">Uncharacterized protein</fullName>
    </submittedName>
</protein>
<dbReference type="EMBL" id="AASE01000028">
    <property type="protein sequence ID" value="EAT58167.1"/>
    <property type="molecule type" value="Genomic_DNA"/>
</dbReference>
<gene>
    <name evidence="1" type="ORF">CferDRAFT_0286</name>
</gene>
<dbReference type="OrthoDB" id="6397022at2"/>
<name>Q0YPG6_9CHLB</name>
<comment type="caution">
    <text evidence="1">The sequence shown here is derived from an EMBL/GenBank/DDBJ whole genome shotgun (WGS) entry which is preliminary data.</text>
</comment>
<reference evidence="1 2" key="1">
    <citation type="submission" date="2006-07" db="EMBL/GenBank/DDBJ databases">
        <title>Annotation of the draft genome assembly of Chlorobium ferroxidans DSM 13031.</title>
        <authorList>
            <consortium name="US DOE Joint Genome Institute (JGI-ORNL)"/>
            <person name="Larimer F."/>
            <person name="Land M."/>
            <person name="Hauser L."/>
        </authorList>
    </citation>
    <scope>NUCLEOTIDE SEQUENCE [LARGE SCALE GENOMIC DNA]</scope>
    <source>
        <strain evidence="1 2">DSM 13031</strain>
    </source>
</reference>
<organism evidence="1 2">
    <name type="scientific">Chlorobium ferrooxidans DSM 13031</name>
    <dbReference type="NCBI Taxonomy" id="377431"/>
    <lineage>
        <taxon>Bacteria</taxon>
        <taxon>Pseudomonadati</taxon>
        <taxon>Chlorobiota</taxon>
        <taxon>Chlorobiia</taxon>
        <taxon>Chlorobiales</taxon>
        <taxon>Chlorobiaceae</taxon>
        <taxon>Chlorobium/Pelodictyon group</taxon>
        <taxon>Chlorobium</taxon>
    </lineage>
</organism>